<dbReference type="InterPro" id="IPR019351">
    <property type="entry name" value="DUF2039"/>
</dbReference>
<feature type="compositionally biased region" description="Acidic residues" evidence="1">
    <location>
        <begin position="173"/>
        <end position="208"/>
    </location>
</feature>
<accession>A0A7R8ZQ02</accession>
<sequence>MSSQRGNTKKAGPPKHQNSKAFKNDLHDRSGKQKQINAVEIVNVCQRCAEILEWRIRYRKYKPLTQPKKCCKCEQRRIRRAYHLVCEPCSLAHELCSKCGKKEKIMVKKDTSIDHRKLDAEFAREVKELSERKRRTFMRYLDKLQAAEVIPAGASDIAKKKFDELQAECKDEWDADSVEDDLEDLTLSDDEEEDKDDDEEDAKEEEEFLKEQGKGDHSQRQSSEATAV</sequence>
<organism evidence="2">
    <name type="scientific">Cyprideis torosa</name>
    <dbReference type="NCBI Taxonomy" id="163714"/>
    <lineage>
        <taxon>Eukaryota</taxon>
        <taxon>Metazoa</taxon>
        <taxon>Ecdysozoa</taxon>
        <taxon>Arthropoda</taxon>
        <taxon>Crustacea</taxon>
        <taxon>Oligostraca</taxon>
        <taxon>Ostracoda</taxon>
        <taxon>Podocopa</taxon>
        <taxon>Podocopida</taxon>
        <taxon>Cytherocopina</taxon>
        <taxon>Cytheroidea</taxon>
        <taxon>Cytherideidae</taxon>
        <taxon>Cyprideis</taxon>
    </lineage>
</organism>
<dbReference type="Pfam" id="PF10217">
    <property type="entry name" value="DUF2039"/>
    <property type="match status" value="1"/>
</dbReference>
<dbReference type="OrthoDB" id="250548at2759"/>
<evidence type="ECO:0000313" key="2">
    <source>
        <dbReference type="EMBL" id="CAD7229888.1"/>
    </source>
</evidence>
<feature type="region of interest" description="Disordered" evidence="1">
    <location>
        <begin position="173"/>
        <end position="228"/>
    </location>
</feature>
<evidence type="ECO:0000256" key="1">
    <source>
        <dbReference type="SAM" id="MobiDB-lite"/>
    </source>
</evidence>
<reference evidence="2" key="1">
    <citation type="submission" date="2020-11" db="EMBL/GenBank/DDBJ databases">
        <authorList>
            <person name="Tran Van P."/>
        </authorList>
    </citation>
    <scope>NUCLEOTIDE SEQUENCE</scope>
</reference>
<name>A0A7R8ZQ02_9CRUS</name>
<gene>
    <name evidence="2" type="ORF">CTOB1V02_LOCUS7753</name>
</gene>
<feature type="region of interest" description="Disordered" evidence="1">
    <location>
        <begin position="1"/>
        <end position="31"/>
    </location>
</feature>
<dbReference type="AlphaFoldDB" id="A0A7R8ZQ02"/>
<feature type="compositionally biased region" description="Basic and acidic residues" evidence="1">
    <location>
        <begin position="22"/>
        <end position="31"/>
    </location>
</feature>
<feature type="compositionally biased region" description="Basic and acidic residues" evidence="1">
    <location>
        <begin position="209"/>
        <end position="219"/>
    </location>
</feature>
<dbReference type="PANTHER" id="PTHR22876">
    <property type="entry name" value="ZGC:101016"/>
    <property type="match status" value="1"/>
</dbReference>
<dbReference type="PANTHER" id="PTHR22876:SF5">
    <property type="entry name" value="CHROMOSOME 9 OPEN READING FRAME 85"/>
    <property type="match status" value="1"/>
</dbReference>
<protein>
    <submittedName>
        <fullName evidence="2">Uncharacterized protein</fullName>
    </submittedName>
</protein>
<dbReference type="EMBL" id="OB662343">
    <property type="protein sequence ID" value="CAD7229888.1"/>
    <property type="molecule type" value="Genomic_DNA"/>
</dbReference>
<proteinExistence type="predicted"/>